<accession>A0A151AHB8</accession>
<dbReference type="GO" id="GO:0031956">
    <property type="term" value="F:medium-chain fatty acid-CoA ligase activity"/>
    <property type="evidence" value="ECO:0007669"/>
    <property type="project" value="TreeGrafter"/>
</dbReference>
<dbReference type="OrthoDB" id="35688at2157"/>
<proteinExistence type="inferred from homology"/>
<protein>
    <submittedName>
        <fullName evidence="5">Acetyl-coenzyme A synthetase</fullName>
        <ecNumber evidence="5">6.2.1.1</ecNumber>
    </submittedName>
</protein>
<dbReference type="Gene3D" id="3.30.300.30">
    <property type="match status" value="1"/>
</dbReference>
<evidence type="ECO:0000256" key="2">
    <source>
        <dbReference type="ARBA" id="ARBA00022598"/>
    </source>
</evidence>
<dbReference type="SUPFAM" id="SSF56801">
    <property type="entry name" value="Acetyl-CoA synthetase-like"/>
    <property type="match status" value="1"/>
</dbReference>
<evidence type="ECO:0000313" key="6">
    <source>
        <dbReference type="Proteomes" id="UP000075321"/>
    </source>
</evidence>
<keyword evidence="2 5" id="KW-0436">Ligase</keyword>
<dbReference type="PANTHER" id="PTHR43201:SF5">
    <property type="entry name" value="MEDIUM-CHAIN ACYL-COA LIGASE ACSF2, MITOCHONDRIAL"/>
    <property type="match status" value="1"/>
</dbReference>
<dbReference type="Proteomes" id="UP000075321">
    <property type="component" value="Unassembled WGS sequence"/>
</dbReference>
<dbReference type="EC" id="6.2.1.1" evidence="5"/>
<gene>
    <name evidence="5" type="primary">acsA_6</name>
    <name evidence="5" type="ORF">HAPAU_19450</name>
</gene>
<dbReference type="InterPro" id="IPR020845">
    <property type="entry name" value="AMP-binding_CS"/>
</dbReference>
<dbReference type="AlphaFoldDB" id="A0A151AHB8"/>
<dbReference type="InterPro" id="IPR025110">
    <property type="entry name" value="AMP-bd_C"/>
</dbReference>
<feature type="domain" description="AMP-dependent synthetase/ligase" evidence="3">
    <location>
        <begin position="11"/>
        <end position="347"/>
    </location>
</feature>
<evidence type="ECO:0000313" key="5">
    <source>
        <dbReference type="EMBL" id="KYH26837.1"/>
    </source>
</evidence>
<comment type="similarity">
    <text evidence="1">Belongs to the ATP-dependent AMP-binding enzyme family.</text>
</comment>
<dbReference type="RefSeq" id="WP_066381873.1">
    <property type="nucleotide sequence ID" value="NZ_LTAZ01000004.1"/>
</dbReference>
<dbReference type="GO" id="GO:0006631">
    <property type="term" value="P:fatty acid metabolic process"/>
    <property type="evidence" value="ECO:0007669"/>
    <property type="project" value="TreeGrafter"/>
</dbReference>
<evidence type="ECO:0000259" key="4">
    <source>
        <dbReference type="Pfam" id="PF13193"/>
    </source>
</evidence>
<dbReference type="EMBL" id="LTAZ01000004">
    <property type="protein sequence ID" value="KYH26837.1"/>
    <property type="molecule type" value="Genomic_DNA"/>
</dbReference>
<dbReference type="PROSITE" id="PS00455">
    <property type="entry name" value="AMP_BINDING"/>
    <property type="match status" value="1"/>
</dbReference>
<reference evidence="5 6" key="1">
    <citation type="submission" date="2016-02" db="EMBL/GenBank/DDBJ databases">
        <title>Genome sequence of Halalkalicoccus paucihalophilus DSM 24557.</title>
        <authorList>
            <person name="Poehlein A."/>
            <person name="Daniel R."/>
        </authorList>
    </citation>
    <scope>NUCLEOTIDE SEQUENCE [LARGE SCALE GENOMIC DNA]</scope>
    <source>
        <strain evidence="5 6">DSM 24557</strain>
    </source>
</reference>
<dbReference type="GO" id="GO:0003987">
    <property type="term" value="F:acetate-CoA ligase activity"/>
    <property type="evidence" value="ECO:0007669"/>
    <property type="project" value="UniProtKB-EC"/>
</dbReference>
<sequence>MRDPVSYQRHAVPDSTAVIDAESGNKWTYADLDRAVEWRAGRLWSLGLRPGDQLGVLADTAPEFVRLVHAAWRIGVVLIPFNTRLSESGLREQVQRVDLAALVAGEPHAKRARTVATAPVRSLSTLDDEPVAEFVAEEQLLDRPRTMLFTSGTTGEPKAVVLTGRNLLSSAVASAFRLGVLPTDRWYDPLAGYHMGGLAPIVRSAIYGTCVVLAGRGGFDAERALADLHERDATGVSVVPTMLSRLLDSGDLPESLRFVLTGGAPTRPELIARCERRGVPIHPTYGMTETASQVATARPEEAFANPERAGRPLACTRIRAIDGNEPLPTGEPGELVVSGPTVMQGYHDDPETNERVFGPHGFHTGDLGSVDPDGSVRVLGRIDDAIITGGENVHPAEVARVLRSHPRVEDCAVVGLPDPEWGERVCALVVGEASAAEVQEFCEGRLAEYKHPKTVAVSDELPRTASGTVDRGAVREILSERSERPE</sequence>
<evidence type="ECO:0000256" key="1">
    <source>
        <dbReference type="ARBA" id="ARBA00006432"/>
    </source>
</evidence>
<keyword evidence="6" id="KW-1185">Reference proteome</keyword>
<dbReference type="InterPro" id="IPR000873">
    <property type="entry name" value="AMP-dep_synth/lig_dom"/>
</dbReference>
<name>A0A151AHB8_9EURY</name>
<dbReference type="PANTHER" id="PTHR43201">
    <property type="entry name" value="ACYL-COA SYNTHETASE"/>
    <property type="match status" value="1"/>
</dbReference>
<dbReference type="PATRIC" id="fig|1008153.3.peg.1976"/>
<dbReference type="Gene3D" id="3.40.50.12780">
    <property type="entry name" value="N-terminal domain of ligase-like"/>
    <property type="match status" value="1"/>
</dbReference>
<evidence type="ECO:0000259" key="3">
    <source>
        <dbReference type="Pfam" id="PF00501"/>
    </source>
</evidence>
<comment type="caution">
    <text evidence="5">The sequence shown here is derived from an EMBL/GenBank/DDBJ whole genome shotgun (WGS) entry which is preliminary data.</text>
</comment>
<dbReference type="InterPro" id="IPR042099">
    <property type="entry name" value="ANL_N_sf"/>
</dbReference>
<dbReference type="InterPro" id="IPR045851">
    <property type="entry name" value="AMP-bd_C_sf"/>
</dbReference>
<feature type="domain" description="AMP-binding enzyme C-terminal" evidence="4">
    <location>
        <begin position="397"/>
        <end position="467"/>
    </location>
</feature>
<dbReference type="Pfam" id="PF13193">
    <property type="entry name" value="AMP-binding_C"/>
    <property type="match status" value="1"/>
</dbReference>
<dbReference type="Pfam" id="PF00501">
    <property type="entry name" value="AMP-binding"/>
    <property type="match status" value="1"/>
</dbReference>
<organism evidence="5 6">
    <name type="scientific">Halalkalicoccus paucihalophilus</name>
    <dbReference type="NCBI Taxonomy" id="1008153"/>
    <lineage>
        <taxon>Archaea</taxon>
        <taxon>Methanobacteriati</taxon>
        <taxon>Methanobacteriota</taxon>
        <taxon>Stenosarchaea group</taxon>
        <taxon>Halobacteria</taxon>
        <taxon>Halobacteriales</taxon>
        <taxon>Halococcaceae</taxon>
        <taxon>Halalkalicoccus</taxon>
    </lineage>
</organism>